<dbReference type="InterPro" id="IPR053159">
    <property type="entry name" value="Hybrid_Histidine_Kinase"/>
</dbReference>
<protein>
    <submittedName>
        <fullName evidence="4">Uncharacterized protein</fullName>
    </submittedName>
</protein>
<reference evidence="5" key="1">
    <citation type="submission" date="2017-05" db="EMBL/GenBank/DDBJ databases">
        <authorList>
            <person name="Sung H."/>
        </authorList>
    </citation>
    <scope>NUCLEOTIDE SEQUENCE [LARGE SCALE GENOMIC DNA]</scope>
    <source>
        <strain evidence="5">AR23208</strain>
    </source>
</reference>
<accession>A0A1Y0ITA7</accession>
<evidence type="ECO:0000313" key="5">
    <source>
        <dbReference type="Proteomes" id="UP000195437"/>
    </source>
</evidence>
<dbReference type="KEGG" id="tum:CBW65_17680"/>
<dbReference type="Pfam" id="PF00069">
    <property type="entry name" value="Pkinase"/>
    <property type="match status" value="1"/>
</dbReference>
<name>A0A1Y0ITA7_9BACL</name>
<dbReference type="PROSITE" id="PS00108">
    <property type="entry name" value="PROTEIN_KINASE_ST"/>
    <property type="match status" value="1"/>
</dbReference>
<evidence type="ECO:0000256" key="1">
    <source>
        <dbReference type="ARBA" id="ARBA00004167"/>
    </source>
</evidence>
<feature type="domain" description="Protein kinase" evidence="2">
    <location>
        <begin position="7"/>
        <end position="273"/>
    </location>
</feature>
<evidence type="ECO:0000259" key="2">
    <source>
        <dbReference type="PROSITE" id="PS50011"/>
    </source>
</evidence>
<evidence type="ECO:0000259" key="3">
    <source>
        <dbReference type="PROSITE" id="PS50125"/>
    </source>
</evidence>
<dbReference type="Proteomes" id="UP000195437">
    <property type="component" value="Chromosome"/>
</dbReference>
<dbReference type="SMART" id="SM00065">
    <property type="entry name" value="GAF"/>
    <property type="match status" value="1"/>
</dbReference>
<dbReference type="SMART" id="SM00220">
    <property type="entry name" value="S_TKc"/>
    <property type="match status" value="1"/>
</dbReference>
<dbReference type="InterPro" id="IPR029016">
    <property type="entry name" value="GAF-like_dom_sf"/>
</dbReference>
<dbReference type="PROSITE" id="PS50011">
    <property type="entry name" value="PROTEIN_KINASE_DOM"/>
    <property type="match status" value="1"/>
</dbReference>
<dbReference type="SUPFAM" id="SSF48452">
    <property type="entry name" value="TPR-like"/>
    <property type="match status" value="1"/>
</dbReference>
<dbReference type="GO" id="GO:0009190">
    <property type="term" value="P:cyclic nucleotide biosynthetic process"/>
    <property type="evidence" value="ECO:0007669"/>
    <property type="project" value="InterPro"/>
</dbReference>
<dbReference type="CDD" id="cd14014">
    <property type="entry name" value="STKc_PknB_like"/>
    <property type="match status" value="1"/>
</dbReference>
<dbReference type="Gene3D" id="3.30.200.20">
    <property type="entry name" value="Phosphorylase Kinase, domain 1"/>
    <property type="match status" value="1"/>
</dbReference>
<dbReference type="RefSeq" id="WP_087457953.1">
    <property type="nucleotide sequence ID" value="NZ_CP021434.1"/>
</dbReference>
<sequence length="1781" mass="202104">MFSIAGYQILGQIAEGSKSVIYRGQAEGSSQTFILKAMKTEYPPLQDVVRWKREYEIAKSLDSDGIVRPLELCEQGNGVVLVLEDFGGSSLAHLLRQKRLNLSQFLDIAIPLAETLGFLHQRQIIHKDIKPHNIIVAPDAGIVKLTDFSIASLLVSEKTEMVNPTQLEGTPAYMSPEQTGRMNRVTDYRTDFYSLGVTFYEMLTGQPPYVTHDPVELIHCHIAKQPQAPYEWNIGIPKAVSDIVMRCLAKNAEDRYQSAFGLKADLETCRRRLQEYGVIGDFPLGQSDQSEIFRIPEKLYGRGQDIAAMRACFDRAAQGTSELLLVSGFSGIGKSFFVHEIHASVVQENGFFLTGKFDQFKRHIPYHALIRSMKDLIAQLLTQSEEDVLHWQDKILQALGNNGSVMTDVIPELELIIHKQPDAPQLPPEETQNRFQLTMQKLLSVFCKREHPVVLFLDDLQWADPASLTMIEYLLSDPATSHLLFIGAYRDNEVSSGHRLMRMLDALRQKQRPYRQITLRPLDLEHMGELLADTLGQAEEQVRTLTELVLQKTNGNPFFARQFLQALYARQMISFDSAEGRWVWDEARIGGVDITDNVVEFMLQKIQELQEDTQQMLQVAACIGSSFDLQTVARTAGKSVSAAADELWPALQEGLLVPVGTDYKLLYSPGRAEEDDFNVSFKFLHDRVQQAAYALLTEARRKEVHLGIGRLLLARTSRPELEERLFDMVNHLNEGLSLIQTRKEILQLISLNLIAGKRAKASTAYEPALKYLTQGAELLPADAWETQYDLTMQLHLERSEVEYLCGNFELAEQLFDLILANAKTKLEQVRVYNIKTQLLINLGQYEEAIRQGLKCVRLLGIKLTDEAGMLSFLWEMAKAKWNLRKRTVTELLHLPLVKDPYRDEAMKQVFNIATAFYFVNPQKFAQLNLKVLNMTIKHGNSLASSIAYGGYGVMIGNILGDVENGYHYGKLAKQVNDKYFAPLRHKSDFSFALFSIHWKEHLQHATRLFRETHQNAMESGDLIQAFFSVLQMINCMVIHGEQLDVIDRDVRTYLEFAKRAKLRDHVSNYLILKAFVQNLLGRTDGLTSLSDEDFQEDAYLERLQAEEGLHLLNWYYFVKAKLCYLYEQPGEAVRWSREGEKIISASMAQPHVPEHYFYYSLSMAANYGHVSPQEQRAYWKQLKKNRRKLKKWARHAPQNTEHKYLLVQAEMERIKGSEQAAMRLYDAAIESAHLYEFANNAALAAECAAKFYASRAKHKIAKTYMTEAVYGYLRWGATAKVQQLEATYPHLLATRLEHETSLEVAATGSGSISATGGSAVQKIDLLTVMKAARAISGEIVLDKLLENMIHIVVENAGAEKGVLLIEQEGDLLIEAEKTTGNDTVRVLQGTPYRNCSNVASSVIQYVRRMREPVVLHDAMDADMFAKDPYILHKKPKSILAMPILNQGKLVGVLYLENNLTTHAFTASRLEVMSLLSSQIAVSIENAKLYNQQVELSRAYGKFVPHQFLRFLDKKSIIDVRLGDHVQTEMSVLFSDIRSFTTLSERMTPEENFKFLNEFLSRMEPSITENHGFIDKYIGDSIMSLFDQGADDAVRAALSMLKVLAAYNEQRRMDGLEEIGLGIGINSGLLMLGTLGGDNRMDSTVISDAVNLASRVEGLTKRYRVQLLISEQTLSRLRDPGRYHIRIIDRVKVKGKSEAVSVYEVFDADPQEVREGKLRTKEIFEQGYCLYQEQNFVGAKALFDECLRQNPQDKSAQVYVERCLHCLEYGYDEYWTNEGAKT</sequence>
<dbReference type="PANTHER" id="PTHR43642">
    <property type="entry name" value="HYBRID SIGNAL TRANSDUCTION HISTIDINE KINASE G"/>
    <property type="match status" value="1"/>
</dbReference>
<dbReference type="Pfam" id="PF00211">
    <property type="entry name" value="Guanylate_cyc"/>
    <property type="match status" value="1"/>
</dbReference>
<dbReference type="Gene3D" id="3.30.450.40">
    <property type="match status" value="1"/>
</dbReference>
<dbReference type="PROSITE" id="PS50125">
    <property type="entry name" value="GUANYLATE_CYCLASE_2"/>
    <property type="match status" value="1"/>
</dbReference>
<dbReference type="InterPro" id="IPR027417">
    <property type="entry name" value="P-loop_NTPase"/>
</dbReference>
<dbReference type="SUPFAM" id="SSF56112">
    <property type="entry name" value="Protein kinase-like (PK-like)"/>
    <property type="match status" value="1"/>
</dbReference>
<gene>
    <name evidence="4" type="ORF">CBW65_17680</name>
</gene>
<dbReference type="SUPFAM" id="SSF55781">
    <property type="entry name" value="GAF domain-like"/>
    <property type="match status" value="1"/>
</dbReference>
<dbReference type="Gene3D" id="3.40.50.300">
    <property type="entry name" value="P-loop containing nucleotide triphosphate hydrolases"/>
    <property type="match status" value="1"/>
</dbReference>
<dbReference type="CDD" id="cd07302">
    <property type="entry name" value="CHD"/>
    <property type="match status" value="1"/>
</dbReference>
<dbReference type="InterPro" id="IPR011990">
    <property type="entry name" value="TPR-like_helical_dom_sf"/>
</dbReference>
<proteinExistence type="predicted"/>
<dbReference type="SUPFAM" id="SSF52540">
    <property type="entry name" value="P-loop containing nucleoside triphosphate hydrolases"/>
    <property type="match status" value="1"/>
</dbReference>
<dbReference type="InterPro" id="IPR001054">
    <property type="entry name" value="A/G_cyclase"/>
</dbReference>
<dbReference type="PANTHER" id="PTHR43642:SF1">
    <property type="entry name" value="HYBRID SIGNAL TRANSDUCTION HISTIDINE KINASE G"/>
    <property type="match status" value="1"/>
</dbReference>
<dbReference type="Gene3D" id="3.30.70.1230">
    <property type="entry name" value="Nucleotide cyclase"/>
    <property type="match status" value="1"/>
</dbReference>
<evidence type="ECO:0000313" key="4">
    <source>
        <dbReference type="EMBL" id="ARU62594.1"/>
    </source>
</evidence>
<dbReference type="InterPro" id="IPR029787">
    <property type="entry name" value="Nucleotide_cyclase"/>
</dbReference>
<dbReference type="GO" id="GO:0004672">
    <property type="term" value="F:protein kinase activity"/>
    <property type="evidence" value="ECO:0007669"/>
    <property type="project" value="InterPro"/>
</dbReference>
<dbReference type="InterPro" id="IPR000719">
    <property type="entry name" value="Prot_kinase_dom"/>
</dbReference>
<dbReference type="SUPFAM" id="SSF55073">
    <property type="entry name" value="Nucleotide cyclase"/>
    <property type="match status" value="1"/>
</dbReference>
<dbReference type="SMART" id="SM00044">
    <property type="entry name" value="CYCc"/>
    <property type="match status" value="1"/>
</dbReference>
<dbReference type="InterPro" id="IPR003018">
    <property type="entry name" value="GAF"/>
</dbReference>
<dbReference type="EMBL" id="CP021434">
    <property type="protein sequence ID" value="ARU62594.1"/>
    <property type="molecule type" value="Genomic_DNA"/>
</dbReference>
<dbReference type="InterPro" id="IPR041664">
    <property type="entry name" value="AAA_16"/>
</dbReference>
<organism evidence="4 5">
    <name type="scientific">Tumebacillus avium</name>
    <dbReference type="NCBI Taxonomy" id="1903704"/>
    <lineage>
        <taxon>Bacteria</taxon>
        <taxon>Bacillati</taxon>
        <taxon>Bacillota</taxon>
        <taxon>Bacilli</taxon>
        <taxon>Bacillales</taxon>
        <taxon>Alicyclobacillaceae</taxon>
        <taxon>Tumebacillus</taxon>
    </lineage>
</organism>
<dbReference type="GO" id="GO:0005524">
    <property type="term" value="F:ATP binding"/>
    <property type="evidence" value="ECO:0007669"/>
    <property type="project" value="InterPro"/>
</dbReference>
<dbReference type="Gene3D" id="1.10.510.10">
    <property type="entry name" value="Transferase(Phosphotransferase) domain 1"/>
    <property type="match status" value="1"/>
</dbReference>
<keyword evidence="5" id="KW-1185">Reference proteome</keyword>
<dbReference type="OrthoDB" id="9801841at2"/>
<feature type="domain" description="Guanylate cyclase" evidence="3">
    <location>
        <begin position="1530"/>
        <end position="1656"/>
    </location>
</feature>
<dbReference type="InterPro" id="IPR011009">
    <property type="entry name" value="Kinase-like_dom_sf"/>
</dbReference>
<dbReference type="Pfam" id="PF01590">
    <property type="entry name" value="GAF"/>
    <property type="match status" value="1"/>
</dbReference>
<dbReference type="InterPro" id="IPR008271">
    <property type="entry name" value="Ser/Thr_kinase_AS"/>
</dbReference>
<dbReference type="GO" id="GO:0004016">
    <property type="term" value="F:adenylate cyclase activity"/>
    <property type="evidence" value="ECO:0007669"/>
    <property type="project" value="UniProtKB-ARBA"/>
</dbReference>
<comment type="subcellular location">
    <subcellularLocation>
        <location evidence="1">Membrane</location>
        <topology evidence="1">Single-pass membrane protein</topology>
    </subcellularLocation>
</comment>
<dbReference type="GO" id="GO:0016020">
    <property type="term" value="C:membrane"/>
    <property type="evidence" value="ECO:0007669"/>
    <property type="project" value="UniProtKB-SubCell"/>
</dbReference>
<dbReference type="Pfam" id="PF13191">
    <property type="entry name" value="AAA_16"/>
    <property type="match status" value="1"/>
</dbReference>
<dbReference type="GO" id="GO:0035556">
    <property type="term" value="P:intracellular signal transduction"/>
    <property type="evidence" value="ECO:0007669"/>
    <property type="project" value="InterPro"/>
</dbReference>
<dbReference type="Gene3D" id="1.25.40.10">
    <property type="entry name" value="Tetratricopeptide repeat domain"/>
    <property type="match status" value="1"/>
</dbReference>